<feature type="transmembrane region" description="Helical" evidence="1">
    <location>
        <begin position="57"/>
        <end position="77"/>
    </location>
</feature>
<dbReference type="PANTHER" id="PTHR42736:SF1">
    <property type="entry name" value="PROTEIN-GLUTAMINE GAMMA-GLUTAMYLTRANSFERASE"/>
    <property type="match status" value="1"/>
</dbReference>
<protein>
    <submittedName>
        <fullName evidence="3">Transglutaminase domain-containing protein</fullName>
    </submittedName>
</protein>
<keyword evidence="1" id="KW-1133">Transmembrane helix</keyword>
<dbReference type="Proteomes" id="UP000317982">
    <property type="component" value="Unassembled WGS sequence"/>
</dbReference>
<sequence>MSVPIRPLTICGLLAGIAGLSFHRGFELGSLIAPVLLAAVLPVVAVGVQCVRGRPGLVVGVVVSAALWLVVVTVTLFRPSEGVPTLAAMRDLGDALLHGWSRFLDVSLPAPARPDLLLVPEVLTWCAASSAAGLVVRTRSRFGPALPAVGVFVVATVLTVPGPGPVLISAAALAIGVCLLALSRSESVLPAPGLRRRTARALSVGAPLVVASTTIVLAAGWLPLPASTPYDPRDAVRTQVVGLTESDPLSRAQSWLSQPGRPLFTVASERPRNLSLAALNRFDGERWSSSAEFVSPGLRLPGADRTAGPTERVRETITVQGLDGSLLPATSTPIELDGVRPRVDPDSGTLLSSGPLGRGLTYAVVSDVPKPVSARTLASLREATDSSARSAVALPPGTPSALTLLAQYATRSSNGAFQRAADLEAYLRANYRNNPSASPGVSYGHLTEFLGGSHGGTSAQFAATFAVMARSLRLPTRIVVGFVPGTTVPGTSLRQVRTDDVLVWNQVKFAGLGWFSFFPTPNKSARESPDAAVLPAPGETAARAAAVAAARRLPPAHAQARARTGAFDAPVHREALVVLAFLVPLALYVAVIVLVPVLRRHRRRSTGSARHRLVGAWWDGLTELDRTGALVPSSATASEVAVLGGRTSAAIGPVFAQLARDADRALFSNDPVSADQAASAWARADEIRAVLRRGQKPGARLGSRLSVRALRIPAGCRHD</sequence>
<dbReference type="Pfam" id="PF01841">
    <property type="entry name" value="Transglut_core"/>
    <property type="match status" value="1"/>
</dbReference>
<dbReference type="SMART" id="SM00460">
    <property type="entry name" value="TGc"/>
    <property type="match status" value="1"/>
</dbReference>
<dbReference type="InterPro" id="IPR002931">
    <property type="entry name" value="Transglutaminase-like"/>
</dbReference>
<dbReference type="OrthoDB" id="9804023at2"/>
<feature type="transmembrane region" description="Helical" evidence="1">
    <location>
        <begin position="576"/>
        <end position="598"/>
    </location>
</feature>
<keyword evidence="4" id="KW-1185">Reference proteome</keyword>
<dbReference type="InterPro" id="IPR021878">
    <property type="entry name" value="TgpA_N"/>
</dbReference>
<gene>
    <name evidence="3" type="ORF">FL583_27220</name>
</gene>
<comment type="caution">
    <text evidence="3">The sequence shown here is derived from an EMBL/GenBank/DDBJ whole genome shotgun (WGS) entry which is preliminary data.</text>
</comment>
<evidence type="ECO:0000313" key="3">
    <source>
        <dbReference type="EMBL" id="TQS41973.1"/>
    </source>
</evidence>
<dbReference type="RefSeq" id="WP_142707685.1">
    <property type="nucleotide sequence ID" value="NZ_VIRS01000021.1"/>
</dbReference>
<dbReference type="SUPFAM" id="SSF54001">
    <property type="entry name" value="Cysteine proteinases"/>
    <property type="match status" value="1"/>
</dbReference>
<feature type="transmembrane region" description="Helical" evidence="1">
    <location>
        <begin position="166"/>
        <end position="183"/>
    </location>
</feature>
<feature type="transmembrane region" description="Helical" evidence="1">
    <location>
        <begin position="116"/>
        <end position="135"/>
    </location>
</feature>
<dbReference type="Pfam" id="PF11992">
    <property type="entry name" value="TgpA_N"/>
    <property type="match status" value="1"/>
</dbReference>
<evidence type="ECO:0000256" key="1">
    <source>
        <dbReference type="SAM" id="Phobius"/>
    </source>
</evidence>
<proteinExistence type="predicted"/>
<feature type="transmembrane region" description="Helical" evidence="1">
    <location>
        <begin position="204"/>
        <end position="224"/>
    </location>
</feature>
<feature type="transmembrane region" description="Helical" evidence="1">
    <location>
        <begin position="142"/>
        <end position="160"/>
    </location>
</feature>
<dbReference type="PANTHER" id="PTHR42736">
    <property type="entry name" value="PROTEIN-GLUTAMINE GAMMA-GLUTAMYLTRANSFERASE"/>
    <property type="match status" value="1"/>
</dbReference>
<dbReference type="EMBL" id="VIRS01000021">
    <property type="protein sequence ID" value="TQS41973.1"/>
    <property type="molecule type" value="Genomic_DNA"/>
</dbReference>
<feature type="transmembrane region" description="Helical" evidence="1">
    <location>
        <begin position="31"/>
        <end position="50"/>
    </location>
</feature>
<dbReference type="Gene3D" id="3.10.620.30">
    <property type="match status" value="1"/>
</dbReference>
<evidence type="ECO:0000313" key="4">
    <source>
        <dbReference type="Proteomes" id="UP000317982"/>
    </source>
</evidence>
<organism evidence="3 4">
    <name type="scientific">Cryptosporangium phraense</name>
    <dbReference type="NCBI Taxonomy" id="2593070"/>
    <lineage>
        <taxon>Bacteria</taxon>
        <taxon>Bacillati</taxon>
        <taxon>Actinomycetota</taxon>
        <taxon>Actinomycetes</taxon>
        <taxon>Cryptosporangiales</taxon>
        <taxon>Cryptosporangiaceae</taxon>
        <taxon>Cryptosporangium</taxon>
    </lineage>
</organism>
<reference evidence="3 4" key="1">
    <citation type="submission" date="2019-07" db="EMBL/GenBank/DDBJ databases">
        <title>Cryptosporangium phraense sp. nov., isolated from plant litter.</title>
        <authorList>
            <person name="Suriyachadkun C."/>
        </authorList>
    </citation>
    <scope>NUCLEOTIDE SEQUENCE [LARGE SCALE GENOMIC DNA]</scope>
    <source>
        <strain evidence="3 4">A-T 5661</strain>
    </source>
</reference>
<dbReference type="InterPro" id="IPR052901">
    <property type="entry name" value="Bact_TGase-like"/>
</dbReference>
<keyword evidence="1" id="KW-0472">Membrane</keyword>
<dbReference type="InParanoid" id="A0A545AKY2"/>
<accession>A0A545AKY2</accession>
<evidence type="ECO:0000259" key="2">
    <source>
        <dbReference type="SMART" id="SM00460"/>
    </source>
</evidence>
<feature type="domain" description="Transglutaminase-like" evidence="2">
    <location>
        <begin position="450"/>
        <end position="521"/>
    </location>
</feature>
<dbReference type="AlphaFoldDB" id="A0A545AKY2"/>
<dbReference type="InterPro" id="IPR038765">
    <property type="entry name" value="Papain-like_cys_pep_sf"/>
</dbReference>
<keyword evidence="1" id="KW-0812">Transmembrane</keyword>
<name>A0A545AKY2_9ACTN</name>